<dbReference type="Pfam" id="PF04954">
    <property type="entry name" value="SIP"/>
    <property type="match status" value="1"/>
</dbReference>
<accession>K2Q6A2</accession>
<dbReference type="Pfam" id="PF08021">
    <property type="entry name" value="FAD_binding_9"/>
    <property type="match status" value="1"/>
</dbReference>
<evidence type="ECO:0000313" key="5">
    <source>
        <dbReference type="Proteomes" id="UP000007364"/>
    </source>
</evidence>
<dbReference type="Proteomes" id="UP000007364">
    <property type="component" value="Unassembled WGS sequence"/>
</dbReference>
<dbReference type="SUPFAM" id="SSF63380">
    <property type="entry name" value="Riboflavin synthase domain-like"/>
    <property type="match status" value="1"/>
</dbReference>
<evidence type="ECO:0000259" key="2">
    <source>
        <dbReference type="Pfam" id="PF04954"/>
    </source>
</evidence>
<reference evidence="4 5" key="1">
    <citation type="journal article" date="2012" name="J. Bacteriol.">
        <title>Genome Sequence of Galbibacter marinum Type Strain ck-I2-15.</title>
        <authorList>
            <person name="Lai Q."/>
            <person name="Li C."/>
            <person name="Shao Z."/>
        </authorList>
    </citation>
    <scope>NUCLEOTIDE SEQUENCE [LARGE SCALE GENOMIC DNA]</scope>
    <source>
        <strain evidence="5">ck-I2-15</strain>
    </source>
</reference>
<dbReference type="STRING" id="555500.I215_02448"/>
<dbReference type="InterPro" id="IPR039261">
    <property type="entry name" value="FNR_nucleotide-bd"/>
</dbReference>
<feature type="domain" description="Siderophore-interacting FAD-binding" evidence="3">
    <location>
        <begin position="14"/>
        <end position="125"/>
    </location>
</feature>
<proteinExistence type="inferred from homology"/>
<comment type="similarity">
    <text evidence="1">Belongs to the SIP oxidoreductase family.</text>
</comment>
<dbReference type="InterPro" id="IPR039374">
    <property type="entry name" value="SIP_fam"/>
</dbReference>
<protein>
    <submittedName>
        <fullName evidence="4">Siderophore-interacting protein</fullName>
    </submittedName>
</protein>
<dbReference type="InterPro" id="IPR013113">
    <property type="entry name" value="SIP_FAD-bd"/>
</dbReference>
<organism evidence="4 5">
    <name type="scientific">Galbibacter marinus</name>
    <dbReference type="NCBI Taxonomy" id="555500"/>
    <lineage>
        <taxon>Bacteria</taxon>
        <taxon>Pseudomonadati</taxon>
        <taxon>Bacteroidota</taxon>
        <taxon>Flavobacteriia</taxon>
        <taxon>Flavobacteriales</taxon>
        <taxon>Flavobacteriaceae</taxon>
        <taxon>Galbibacter</taxon>
    </lineage>
</organism>
<dbReference type="OrthoDB" id="9814826at2"/>
<dbReference type="PANTHER" id="PTHR30157:SF0">
    <property type="entry name" value="NADPH-DEPENDENT FERRIC-CHELATE REDUCTASE"/>
    <property type="match status" value="1"/>
</dbReference>
<evidence type="ECO:0000256" key="1">
    <source>
        <dbReference type="ARBA" id="ARBA00035644"/>
    </source>
</evidence>
<keyword evidence="5" id="KW-1185">Reference proteome</keyword>
<dbReference type="AlphaFoldDB" id="K2Q6A2"/>
<dbReference type="RefSeq" id="WP_008990365.1">
    <property type="nucleotide sequence ID" value="NZ_AMSG01000002.1"/>
</dbReference>
<feature type="domain" description="SIP-like Rossmann fold" evidence="2">
    <location>
        <begin position="139"/>
        <end position="255"/>
    </location>
</feature>
<evidence type="ECO:0000259" key="3">
    <source>
        <dbReference type="Pfam" id="PF08021"/>
    </source>
</evidence>
<dbReference type="EMBL" id="AMSG01000002">
    <property type="protein sequence ID" value="EKF56346.1"/>
    <property type="molecule type" value="Genomic_DNA"/>
</dbReference>
<dbReference type="eggNOG" id="COG2375">
    <property type="taxonomic scope" value="Bacteria"/>
</dbReference>
<gene>
    <name evidence="4" type="ORF">I215_02448</name>
</gene>
<dbReference type="InterPro" id="IPR007037">
    <property type="entry name" value="SIP_rossman_dom"/>
</dbReference>
<sequence>MAQTKATISRKVFQLKSKQYITPHYLRITLNGDVSDFEHSTVGDNNKIFIPPKGVNEVQFPVLDPESKKMVYQNTDTAPFVRTYTHKGVNLAKNELYIDFVNHGDNGPASSWAIHAELGDKLGVAMRTAPKELYPSDVDWFLLVGDATAIPVLGAILEDLSASSKGVCVIQVSSSEDIQELPTKASIEFHWIVEENTQDESRLVNQVKCIAIPSVSKFGYVACEFSAVKQIRNYLRKELKWISNELYAYSYWKNGVAEDRSAADRQAEKKSIA</sequence>
<name>K2Q6A2_9FLAO</name>
<dbReference type="PANTHER" id="PTHR30157">
    <property type="entry name" value="FERRIC REDUCTASE, NADPH-DEPENDENT"/>
    <property type="match status" value="1"/>
</dbReference>
<dbReference type="Gene3D" id="2.40.30.10">
    <property type="entry name" value="Translation factors"/>
    <property type="match status" value="1"/>
</dbReference>
<dbReference type="CDD" id="cd06193">
    <property type="entry name" value="siderophore_interacting"/>
    <property type="match status" value="1"/>
</dbReference>
<evidence type="ECO:0000313" key="4">
    <source>
        <dbReference type="EMBL" id="EKF56346.1"/>
    </source>
</evidence>
<dbReference type="InterPro" id="IPR017938">
    <property type="entry name" value="Riboflavin_synthase-like_b-brl"/>
</dbReference>
<dbReference type="PATRIC" id="fig|555500.3.peg.510"/>
<comment type="caution">
    <text evidence="4">The sequence shown here is derived from an EMBL/GenBank/DDBJ whole genome shotgun (WGS) entry which is preliminary data.</text>
</comment>
<dbReference type="Gene3D" id="3.40.50.80">
    <property type="entry name" value="Nucleotide-binding domain of ferredoxin-NADP reductase (FNR) module"/>
    <property type="match status" value="1"/>
</dbReference>